<dbReference type="Proteomes" id="UP000605846">
    <property type="component" value="Unassembled WGS sequence"/>
</dbReference>
<reference evidence="2" key="1">
    <citation type="submission" date="2020-01" db="EMBL/GenBank/DDBJ databases">
        <title>Genome Sequencing of Three Apophysomyces-Like Fungal Strains Confirms a Novel Fungal Genus in the Mucoromycota with divergent Burkholderia-like Endosymbiotic Bacteria.</title>
        <authorList>
            <person name="Stajich J.E."/>
            <person name="Macias A.M."/>
            <person name="Carter-House D."/>
            <person name="Lovett B."/>
            <person name="Kasson L.R."/>
            <person name="Berry K."/>
            <person name="Grigoriev I."/>
            <person name="Chang Y."/>
            <person name="Spatafora J."/>
            <person name="Kasson M.T."/>
        </authorList>
    </citation>
    <scope>NUCLEOTIDE SEQUENCE</scope>
    <source>
        <strain evidence="2">NRRL A-21654</strain>
    </source>
</reference>
<dbReference type="OrthoDB" id="274752at2759"/>
<sequence>MSLARIAVRSIAFKAPRVAVPMMAARSFSGSVVSQKDVVQDLFLKELKGYKPAPAAKVEEGQVKELKLPAAPAVPKVDEDLSEQLAAYDKEPEELSQ</sequence>
<keyword evidence="3" id="KW-1185">Reference proteome</keyword>
<comment type="caution">
    <text evidence="2">The sequence shown here is derived from an EMBL/GenBank/DDBJ whole genome shotgun (WGS) entry which is preliminary data.</text>
</comment>
<gene>
    <name evidence="2" type="ORF">EC973_004616</name>
</gene>
<dbReference type="PANTHER" id="PTHR28207:SF1">
    <property type="entry name" value="ATP SYNTHASE SUBUNIT H, MITOCHONDRIAL"/>
    <property type="match status" value="1"/>
</dbReference>
<feature type="region of interest" description="Disordered" evidence="1">
    <location>
        <begin position="74"/>
        <end position="97"/>
    </location>
</feature>
<evidence type="ECO:0008006" key="4">
    <source>
        <dbReference type="Google" id="ProtNLM"/>
    </source>
</evidence>
<organism evidence="2 3">
    <name type="scientific">Apophysomyces ossiformis</name>
    <dbReference type="NCBI Taxonomy" id="679940"/>
    <lineage>
        <taxon>Eukaryota</taxon>
        <taxon>Fungi</taxon>
        <taxon>Fungi incertae sedis</taxon>
        <taxon>Mucoromycota</taxon>
        <taxon>Mucoromycotina</taxon>
        <taxon>Mucoromycetes</taxon>
        <taxon>Mucorales</taxon>
        <taxon>Mucorineae</taxon>
        <taxon>Mucoraceae</taxon>
        <taxon>Apophysomyces</taxon>
    </lineage>
</organism>
<evidence type="ECO:0000256" key="1">
    <source>
        <dbReference type="SAM" id="MobiDB-lite"/>
    </source>
</evidence>
<dbReference type="InterPro" id="IPR019711">
    <property type="entry name" value="ATP_synth_F0_suH"/>
</dbReference>
<dbReference type="AlphaFoldDB" id="A0A8H7BSQ3"/>
<evidence type="ECO:0000313" key="3">
    <source>
        <dbReference type="Proteomes" id="UP000605846"/>
    </source>
</evidence>
<dbReference type="PANTHER" id="PTHR28207">
    <property type="entry name" value="ATP SYNTHASE SUBUNIT H, MITOCHONDRIAL"/>
    <property type="match status" value="1"/>
</dbReference>
<evidence type="ECO:0000313" key="2">
    <source>
        <dbReference type="EMBL" id="KAF7729360.1"/>
    </source>
</evidence>
<protein>
    <recommendedName>
        <fullName evidence="4">Mitochondrial F1F0 ATP synthase subunit Atp14</fullName>
    </recommendedName>
</protein>
<dbReference type="GO" id="GO:0046933">
    <property type="term" value="F:proton-transporting ATP synthase activity, rotational mechanism"/>
    <property type="evidence" value="ECO:0007669"/>
    <property type="project" value="TreeGrafter"/>
</dbReference>
<dbReference type="EMBL" id="JABAYA010000026">
    <property type="protein sequence ID" value="KAF7729360.1"/>
    <property type="molecule type" value="Genomic_DNA"/>
</dbReference>
<proteinExistence type="predicted"/>
<accession>A0A8H7BSQ3</accession>
<dbReference type="Pfam" id="PF10775">
    <property type="entry name" value="ATP_sub_h"/>
    <property type="match status" value="1"/>
</dbReference>
<name>A0A8H7BSQ3_9FUNG</name>